<dbReference type="Gene3D" id="3.90.20.10">
    <property type="match status" value="1"/>
</dbReference>
<dbReference type="AlphaFoldDB" id="A0A936ZNJ1"/>
<feature type="compositionally biased region" description="Low complexity" evidence="1">
    <location>
        <begin position="59"/>
        <end position="68"/>
    </location>
</feature>
<feature type="region of interest" description="Disordered" evidence="1">
    <location>
        <begin position="224"/>
        <end position="244"/>
    </location>
</feature>
<feature type="compositionally biased region" description="Low complexity" evidence="1">
    <location>
        <begin position="114"/>
        <end position="130"/>
    </location>
</feature>
<name>A0A936ZNJ1_9HYPH</name>
<keyword evidence="3" id="KW-1185">Reference proteome</keyword>
<sequence>MTDSSDPRRSKSSRKRHSREPATIDLKATVIDDGTIQDSAQGSTGEDAAKDVHVHDAAAQDVVAQEAASQESPLAETPQGAPLAETSQEARPEETIAGSVYPTAEDVVASPEATLDSGTGTDTLPTGDPSVEPLTHDTVSQGGSFQGGSFQESASQEPPSQDASLQDPPSGTVPPQPPPERRSSAGALIGSGLLGGLVGAGLVYGLQTWQAPPAQDDQRLVQLEQRVSALRQPSPGQPQGNTQALEERLQALEAARGSLDGRLQAVQGTAEQAASQAQEALNRPAPEAAPGAAAPQNEAALNDLSTRLAALEEQVRTSTQNAATMANATQDLDRRLADQDRRLGEQAQRFTQLDGRFAEVERRFTESERRFGETDRRFSEQEQRLAALSRQVAENGKAAEAAGQTGAKVVLAGRLNEALSSGEPYAEVLEGVRKAGADAARIAPLEPFAGQGAPTPAKLAEDFEPLETKILRESRGPANDWTDRILRMADRVVTVRPVNEQDSTGVSGLVARIRQALEAGDVADAAAAWDALPEPSRRISEEWGRQVKAVAQAHQAAQAIGSDALATLNRTTQ</sequence>
<reference evidence="2" key="1">
    <citation type="submission" date="2021-01" db="EMBL/GenBank/DDBJ databases">
        <title>Microvirga sp.</title>
        <authorList>
            <person name="Kim M.K."/>
        </authorList>
    </citation>
    <scope>NUCLEOTIDE SEQUENCE</scope>
    <source>
        <strain evidence="2">5420S-16</strain>
    </source>
</reference>
<dbReference type="EMBL" id="JAEQMY010000118">
    <property type="protein sequence ID" value="MBL0407843.1"/>
    <property type="molecule type" value="Genomic_DNA"/>
</dbReference>
<feature type="compositionally biased region" description="Low complexity" evidence="1">
    <location>
        <begin position="140"/>
        <end position="157"/>
    </location>
</feature>
<evidence type="ECO:0000256" key="1">
    <source>
        <dbReference type="SAM" id="MobiDB-lite"/>
    </source>
</evidence>
<protein>
    <submittedName>
        <fullName evidence="2">Uncharacterized protein</fullName>
    </submittedName>
</protein>
<evidence type="ECO:0000313" key="2">
    <source>
        <dbReference type="EMBL" id="MBL0407843.1"/>
    </source>
</evidence>
<dbReference type="RefSeq" id="WP_202065379.1">
    <property type="nucleotide sequence ID" value="NZ_JAEQMY010000118.1"/>
</dbReference>
<dbReference type="Proteomes" id="UP000605848">
    <property type="component" value="Unassembled WGS sequence"/>
</dbReference>
<dbReference type="SUPFAM" id="SSF57997">
    <property type="entry name" value="Tropomyosin"/>
    <property type="match status" value="1"/>
</dbReference>
<feature type="compositionally biased region" description="Low complexity" evidence="1">
    <location>
        <begin position="270"/>
        <end position="299"/>
    </location>
</feature>
<feature type="region of interest" description="Disordered" evidence="1">
    <location>
        <begin position="1"/>
        <end position="190"/>
    </location>
</feature>
<comment type="caution">
    <text evidence="2">The sequence shown here is derived from an EMBL/GenBank/DDBJ whole genome shotgun (WGS) entry which is preliminary data.</text>
</comment>
<proteinExistence type="predicted"/>
<gene>
    <name evidence="2" type="ORF">JKG68_28460</name>
</gene>
<evidence type="ECO:0000313" key="3">
    <source>
        <dbReference type="Proteomes" id="UP000605848"/>
    </source>
</evidence>
<organism evidence="2 3">
    <name type="scientific">Microvirga aerilata</name>
    <dbReference type="NCBI Taxonomy" id="670292"/>
    <lineage>
        <taxon>Bacteria</taxon>
        <taxon>Pseudomonadati</taxon>
        <taxon>Pseudomonadota</taxon>
        <taxon>Alphaproteobacteria</taxon>
        <taxon>Hyphomicrobiales</taxon>
        <taxon>Methylobacteriaceae</taxon>
        <taxon>Microvirga</taxon>
    </lineage>
</organism>
<feature type="region of interest" description="Disordered" evidence="1">
    <location>
        <begin position="265"/>
        <end position="299"/>
    </location>
</feature>
<feature type="compositionally biased region" description="Basic and acidic residues" evidence="1">
    <location>
        <begin position="47"/>
        <end position="58"/>
    </location>
</feature>
<accession>A0A936ZNJ1</accession>